<evidence type="ECO:0000313" key="2">
    <source>
        <dbReference type="EMBL" id="ORX56158.1"/>
    </source>
</evidence>
<keyword evidence="1" id="KW-0812">Transmembrane</keyword>
<proteinExistence type="predicted"/>
<sequence>MTVKPTAQSTRRSAAASDTKRIGVTISGWLVAFEVFSHLFFLYALGAIILLEERFTSPKHVQGLSKWIQRLRAPEQNPRTFGDMMADLRRFVEQRQLPEVEIHQ</sequence>
<dbReference type="Proteomes" id="UP000242146">
    <property type="component" value="Unassembled WGS sequence"/>
</dbReference>
<keyword evidence="1" id="KW-0472">Membrane</keyword>
<keyword evidence="3" id="KW-1185">Reference proteome</keyword>
<accession>A0A1X2GKJ8</accession>
<protein>
    <submittedName>
        <fullName evidence="2">Uncharacterized protein</fullName>
    </submittedName>
</protein>
<name>A0A1X2GKJ8_9FUNG</name>
<dbReference type="EMBL" id="MCGT01000010">
    <property type="protein sequence ID" value="ORX56158.1"/>
    <property type="molecule type" value="Genomic_DNA"/>
</dbReference>
<organism evidence="2 3">
    <name type="scientific">Hesseltinella vesiculosa</name>
    <dbReference type="NCBI Taxonomy" id="101127"/>
    <lineage>
        <taxon>Eukaryota</taxon>
        <taxon>Fungi</taxon>
        <taxon>Fungi incertae sedis</taxon>
        <taxon>Mucoromycota</taxon>
        <taxon>Mucoromycotina</taxon>
        <taxon>Mucoromycetes</taxon>
        <taxon>Mucorales</taxon>
        <taxon>Cunninghamellaceae</taxon>
        <taxon>Hesseltinella</taxon>
    </lineage>
</organism>
<comment type="caution">
    <text evidence="2">The sequence shown here is derived from an EMBL/GenBank/DDBJ whole genome shotgun (WGS) entry which is preliminary data.</text>
</comment>
<evidence type="ECO:0000313" key="3">
    <source>
        <dbReference type="Proteomes" id="UP000242146"/>
    </source>
</evidence>
<evidence type="ECO:0000256" key="1">
    <source>
        <dbReference type="SAM" id="Phobius"/>
    </source>
</evidence>
<reference evidence="2 3" key="1">
    <citation type="submission" date="2016-07" db="EMBL/GenBank/DDBJ databases">
        <title>Pervasive Adenine N6-methylation of Active Genes in Fungi.</title>
        <authorList>
            <consortium name="DOE Joint Genome Institute"/>
            <person name="Mondo S.J."/>
            <person name="Dannebaum R.O."/>
            <person name="Kuo R.C."/>
            <person name="Labutti K."/>
            <person name="Haridas S."/>
            <person name="Kuo A."/>
            <person name="Salamov A."/>
            <person name="Ahrendt S.R."/>
            <person name="Lipzen A."/>
            <person name="Sullivan W."/>
            <person name="Andreopoulos W.B."/>
            <person name="Clum A."/>
            <person name="Lindquist E."/>
            <person name="Daum C."/>
            <person name="Ramamoorthy G.K."/>
            <person name="Gryganskyi A."/>
            <person name="Culley D."/>
            <person name="Magnuson J.K."/>
            <person name="James T.Y."/>
            <person name="O'Malley M.A."/>
            <person name="Stajich J.E."/>
            <person name="Spatafora J.W."/>
            <person name="Visel A."/>
            <person name="Grigoriev I.V."/>
        </authorList>
    </citation>
    <scope>NUCLEOTIDE SEQUENCE [LARGE SCALE GENOMIC DNA]</scope>
    <source>
        <strain evidence="2 3">NRRL 3301</strain>
    </source>
</reference>
<keyword evidence="1" id="KW-1133">Transmembrane helix</keyword>
<feature type="transmembrane region" description="Helical" evidence="1">
    <location>
        <begin position="26"/>
        <end position="51"/>
    </location>
</feature>
<dbReference type="AlphaFoldDB" id="A0A1X2GKJ8"/>
<gene>
    <name evidence="2" type="ORF">DM01DRAFT_55385</name>
</gene>